<keyword evidence="1" id="KW-0489">Methyltransferase</keyword>
<dbReference type="AlphaFoldDB" id="A0A835INB5"/>
<dbReference type="PROSITE" id="PS51682">
    <property type="entry name" value="SAM_OMT_I"/>
    <property type="match status" value="1"/>
</dbReference>
<evidence type="ECO:0000256" key="1">
    <source>
        <dbReference type="ARBA" id="ARBA00022603"/>
    </source>
</evidence>
<evidence type="ECO:0000313" key="8">
    <source>
        <dbReference type="Proteomes" id="UP000631114"/>
    </source>
</evidence>
<evidence type="ECO:0000256" key="2">
    <source>
        <dbReference type="ARBA" id="ARBA00022679"/>
    </source>
</evidence>
<dbReference type="GO" id="GO:0008757">
    <property type="term" value="F:S-adenosylmethionine-dependent methyltransferase activity"/>
    <property type="evidence" value="ECO:0007669"/>
    <property type="project" value="TreeGrafter"/>
</dbReference>
<dbReference type="Gene3D" id="3.40.50.150">
    <property type="entry name" value="Vaccinia Virus protein VP39"/>
    <property type="match status" value="1"/>
</dbReference>
<keyword evidence="8" id="KW-1185">Reference proteome</keyword>
<organism evidence="7 8">
    <name type="scientific">Coptis chinensis</name>
    <dbReference type="NCBI Taxonomy" id="261450"/>
    <lineage>
        <taxon>Eukaryota</taxon>
        <taxon>Viridiplantae</taxon>
        <taxon>Streptophyta</taxon>
        <taxon>Embryophyta</taxon>
        <taxon>Tracheophyta</taxon>
        <taxon>Spermatophyta</taxon>
        <taxon>Magnoliopsida</taxon>
        <taxon>Ranunculales</taxon>
        <taxon>Ranunculaceae</taxon>
        <taxon>Coptidoideae</taxon>
        <taxon>Coptis</taxon>
    </lineage>
</organism>
<evidence type="ECO:0000313" key="7">
    <source>
        <dbReference type="EMBL" id="KAF9622130.1"/>
    </source>
</evidence>
<dbReference type="SUPFAM" id="SSF53335">
    <property type="entry name" value="S-adenosyl-L-methionine-dependent methyltransferases"/>
    <property type="match status" value="1"/>
</dbReference>
<keyword evidence="2" id="KW-0808">Transferase</keyword>
<keyword evidence="3" id="KW-0949">S-adenosyl-L-methionine</keyword>
<proteinExistence type="inferred from homology"/>
<accession>A0A835INB5</accession>
<evidence type="ECO:0000256" key="6">
    <source>
        <dbReference type="SAM" id="MobiDB-lite"/>
    </source>
</evidence>
<dbReference type="InterPro" id="IPR050362">
    <property type="entry name" value="Cation-dep_OMT"/>
</dbReference>
<evidence type="ECO:0000256" key="3">
    <source>
        <dbReference type="ARBA" id="ARBA00022691"/>
    </source>
</evidence>
<dbReference type="PANTHER" id="PTHR10509:SF34">
    <property type="entry name" value="TAPETUM-SPECIFIC METHYLTRANSFERASE 1"/>
    <property type="match status" value="1"/>
</dbReference>
<comment type="caution">
    <text evidence="7">The sequence shown here is derived from an EMBL/GenBank/DDBJ whole genome shotgun (WGS) entry which is preliminary data.</text>
</comment>
<dbReference type="CDD" id="cd02440">
    <property type="entry name" value="AdoMet_MTases"/>
    <property type="match status" value="1"/>
</dbReference>
<dbReference type="InterPro" id="IPR029063">
    <property type="entry name" value="SAM-dependent_MTases_sf"/>
</dbReference>
<evidence type="ECO:0000256" key="5">
    <source>
        <dbReference type="ARBA" id="ARBA00023453"/>
    </source>
</evidence>
<dbReference type="GO" id="GO:0008171">
    <property type="term" value="F:O-methyltransferase activity"/>
    <property type="evidence" value="ECO:0007669"/>
    <property type="project" value="InterPro"/>
</dbReference>
<comment type="similarity">
    <text evidence="5">Belongs to the class I-like SAM-binding methyltransferase superfamily. Cation-dependent O-methyltransferase family.</text>
</comment>
<dbReference type="GO" id="GO:0046872">
    <property type="term" value="F:metal ion binding"/>
    <property type="evidence" value="ECO:0007669"/>
    <property type="project" value="UniProtKB-KW"/>
</dbReference>
<feature type="region of interest" description="Disordered" evidence="6">
    <location>
        <begin position="45"/>
        <end position="86"/>
    </location>
</feature>
<evidence type="ECO:0000256" key="4">
    <source>
        <dbReference type="ARBA" id="ARBA00022723"/>
    </source>
</evidence>
<sequence length="273" mass="30135">MKKAKLSPCLPGPDEIVVFLDCGGTKRALFLLRYRIEQVHLPHRTSLAASQSRSEQHTESNQRPESSNRGERQGAPAVEGGYASPIPRPWNKIGNVDFNTRHTPNAVRGSKSYLRVRVNEGLLVVLLIGVCNGLSSQAQIIAIDMNREAYEIGLPSIKNAGVEHKINFIQSDAITALDQMLINGENETNFDFAFVDADKINYLNYHEKLLKLVKVGGVIGYDNTLWSGSVALKEGDEIPEFLKASIEPTKKLNNYLTSDPHIELSHISIGDGC</sequence>
<dbReference type="InterPro" id="IPR002935">
    <property type="entry name" value="SAM_O-MeTrfase"/>
</dbReference>
<evidence type="ECO:0008006" key="9">
    <source>
        <dbReference type="Google" id="ProtNLM"/>
    </source>
</evidence>
<dbReference type="GO" id="GO:0032259">
    <property type="term" value="P:methylation"/>
    <property type="evidence" value="ECO:0007669"/>
    <property type="project" value="UniProtKB-KW"/>
</dbReference>
<feature type="compositionally biased region" description="Basic and acidic residues" evidence="6">
    <location>
        <begin position="54"/>
        <end position="72"/>
    </location>
</feature>
<dbReference type="OrthoDB" id="10251242at2759"/>
<dbReference type="EMBL" id="JADFTS010000002">
    <property type="protein sequence ID" value="KAF9622130.1"/>
    <property type="molecule type" value="Genomic_DNA"/>
</dbReference>
<dbReference type="Proteomes" id="UP000631114">
    <property type="component" value="Unassembled WGS sequence"/>
</dbReference>
<gene>
    <name evidence="7" type="ORF">IFM89_029414</name>
</gene>
<protein>
    <recommendedName>
        <fullName evidence="9">Caffeoyl-CoA O-methyltransferase</fullName>
    </recommendedName>
</protein>
<dbReference type="PANTHER" id="PTHR10509">
    <property type="entry name" value="O-METHYLTRANSFERASE-RELATED"/>
    <property type="match status" value="1"/>
</dbReference>
<keyword evidence="4" id="KW-0479">Metal-binding</keyword>
<name>A0A835INB5_9MAGN</name>
<dbReference type="Pfam" id="PF01596">
    <property type="entry name" value="Methyltransf_3"/>
    <property type="match status" value="1"/>
</dbReference>
<reference evidence="7 8" key="1">
    <citation type="submission" date="2020-10" db="EMBL/GenBank/DDBJ databases">
        <title>The Coptis chinensis genome and diversification of protoberbering-type alkaloids.</title>
        <authorList>
            <person name="Wang B."/>
            <person name="Shu S."/>
            <person name="Song C."/>
            <person name="Liu Y."/>
        </authorList>
    </citation>
    <scope>NUCLEOTIDE SEQUENCE [LARGE SCALE GENOMIC DNA]</scope>
    <source>
        <strain evidence="7">HL-2020</strain>
        <tissue evidence="7">Leaf</tissue>
    </source>
</reference>